<evidence type="ECO:0000256" key="6">
    <source>
        <dbReference type="ARBA" id="ARBA00022842"/>
    </source>
</evidence>
<dbReference type="InterPro" id="IPR036397">
    <property type="entry name" value="RNaseH_sf"/>
</dbReference>
<dbReference type="PANTHER" id="PTHR13620">
    <property type="entry name" value="3-5 EXONUCLEASE"/>
    <property type="match status" value="1"/>
</dbReference>
<dbReference type="Gene3D" id="3.30.720.50">
    <property type="match status" value="1"/>
</dbReference>
<dbReference type="SUPFAM" id="SSF53098">
    <property type="entry name" value="Ribonuclease H-like"/>
    <property type="match status" value="1"/>
</dbReference>
<dbReference type="VEuPathDB" id="TriTrypDB:BSAL_04100"/>
<dbReference type="Pfam" id="PF01612">
    <property type="entry name" value="DNA_pol_A_exo1"/>
    <property type="match status" value="1"/>
</dbReference>
<dbReference type="GO" id="GO:0003676">
    <property type="term" value="F:nucleic acid binding"/>
    <property type="evidence" value="ECO:0007669"/>
    <property type="project" value="InterPro"/>
</dbReference>
<keyword evidence="4" id="KW-0378">Hydrolase</keyword>
<dbReference type="SUPFAM" id="SSF117839">
    <property type="entry name" value="WWE domain"/>
    <property type="match status" value="1"/>
</dbReference>
<evidence type="ECO:0000256" key="8">
    <source>
        <dbReference type="ARBA" id="ARBA00040531"/>
    </source>
</evidence>
<organism evidence="11 12">
    <name type="scientific">Bodo saltans</name>
    <name type="common">Flagellated protozoan</name>
    <dbReference type="NCBI Taxonomy" id="75058"/>
    <lineage>
        <taxon>Eukaryota</taxon>
        <taxon>Discoba</taxon>
        <taxon>Euglenozoa</taxon>
        <taxon>Kinetoplastea</taxon>
        <taxon>Metakinetoplastina</taxon>
        <taxon>Eubodonida</taxon>
        <taxon>Bodonidae</taxon>
        <taxon>Bodo</taxon>
    </lineage>
</organism>
<dbReference type="GO" id="GO:0046872">
    <property type="term" value="F:metal ion binding"/>
    <property type="evidence" value="ECO:0007669"/>
    <property type="project" value="UniProtKB-KW"/>
</dbReference>
<keyword evidence="2" id="KW-0540">Nuclease</keyword>
<dbReference type="EMBL" id="CYKH01000459">
    <property type="protein sequence ID" value="CUF95001.1"/>
    <property type="molecule type" value="Genomic_DNA"/>
</dbReference>
<dbReference type="Gene3D" id="3.30.420.10">
    <property type="entry name" value="Ribonuclease H-like superfamily/Ribonuclease H"/>
    <property type="match status" value="1"/>
</dbReference>
<evidence type="ECO:0000256" key="1">
    <source>
        <dbReference type="ARBA" id="ARBA00004123"/>
    </source>
</evidence>
<dbReference type="GO" id="GO:0005634">
    <property type="term" value="C:nucleus"/>
    <property type="evidence" value="ECO:0007669"/>
    <property type="project" value="UniProtKB-SubCell"/>
</dbReference>
<evidence type="ECO:0000256" key="3">
    <source>
        <dbReference type="ARBA" id="ARBA00022723"/>
    </source>
</evidence>
<dbReference type="CDD" id="cd06141">
    <property type="entry name" value="WRN_exo"/>
    <property type="match status" value="1"/>
</dbReference>
<proteinExistence type="predicted"/>
<protein>
    <recommendedName>
        <fullName evidence="8">3'-5' exonuclease</fullName>
    </recommendedName>
    <alternativeName>
        <fullName evidence="9">Werner Syndrome-like exonuclease</fullName>
    </alternativeName>
</protein>
<keyword evidence="5 11" id="KW-0269">Exonuclease</keyword>
<dbReference type="InterPro" id="IPR012337">
    <property type="entry name" value="RNaseH-like_sf"/>
</dbReference>
<dbReference type="Proteomes" id="UP000051952">
    <property type="component" value="Unassembled WGS sequence"/>
</dbReference>
<evidence type="ECO:0000313" key="11">
    <source>
        <dbReference type="EMBL" id="CUF95001.1"/>
    </source>
</evidence>
<dbReference type="SMART" id="SM00474">
    <property type="entry name" value="35EXOc"/>
    <property type="match status" value="1"/>
</dbReference>
<keyword evidence="7" id="KW-0539">Nucleus</keyword>
<accession>A0A0S4IQD0</accession>
<evidence type="ECO:0000256" key="5">
    <source>
        <dbReference type="ARBA" id="ARBA00022839"/>
    </source>
</evidence>
<dbReference type="PROSITE" id="PS50918">
    <property type="entry name" value="WWE"/>
    <property type="match status" value="1"/>
</dbReference>
<reference evidence="12" key="1">
    <citation type="submission" date="2015-09" db="EMBL/GenBank/DDBJ databases">
        <authorList>
            <consortium name="Pathogen Informatics"/>
        </authorList>
    </citation>
    <scope>NUCLEOTIDE SEQUENCE [LARGE SCALE GENOMIC DNA]</scope>
    <source>
        <strain evidence="12">Lake Konstanz</strain>
    </source>
</reference>
<evidence type="ECO:0000313" key="12">
    <source>
        <dbReference type="Proteomes" id="UP000051952"/>
    </source>
</evidence>
<keyword evidence="12" id="KW-1185">Reference proteome</keyword>
<dbReference type="GO" id="GO:0008408">
    <property type="term" value="F:3'-5' exonuclease activity"/>
    <property type="evidence" value="ECO:0007669"/>
    <property type="project" value="InterPro"/>
</dbReference>
<dbReference type="PANTHER" id="PTHR13620:SF109">
    <property type="entry name" value="3'-5' EXONUCLEASE"/>
    <property type="match status" value="1"/>
</dbReference>
<name>A0A0S4IQD0_BODSA</name>
<gene>
    <name evidence="11" type="ORF">BSAL_04100</name>
</gene>
<comment type="subcellular location">
    <subcellularLocation>
        <location evidence="1">Nucleus</location>
    </subcellularLocation>
</comment>
<evidence type="ECO:0000259" key="10">
    <source>
        <dbReference type="PROSITE" id="PS50918"/>
    </source>
</evidence>
<dbReference type="Pfam" id="PF02825">
    <property type="entry name" value="WWE"/>
    <property type="match status" value="1"/>
</dbReference>
<keyword evidence="6" id="KW-0460">Magnesium</keyword>
<dbReference type="OrthoDB" id="1920326at2759"/>
<sequence>MKICTNTNMQCIGHGGRKLMKREPYTAQHTNPHTSTSRQLKSIIVILIMMSARFQVPVHIVDSPLTWSNHVLPHWQSFVEATLALPHSSSSRSNLPIVGLDAEWVRKRPMAVLQVGSMHGCFLFQMQRCAGPPADSAAIIQQWLPDEVVSFLKSGDVVMCGVNISGDLRRLEREQGIVVTQHMELDHVALLLRQGDVGGGQLSLGALSERILGVPLGKDINVTLSDWEADALSPQQVQYAADDAIASALIACELYRHYTASVEAEKGLVEDIRTWVERIREPAMVAFKLAHKAFSKSQGRVLEVEFLRSAPKQRRVTRRDNESQEFQNLEATMESSVHVDDNEPAAAAAVKTTSSARKHRGVLPTYAETVFSKASQEGPIWVFQNGKAIVAYDAAAQLTIEEAFTSRLPAVMIHTNRLLDGNECAYEIDFEKMSQRNTKTNFRRRVIRLTE</sequence>
<dbReference type="InterPro" id="IPR037197">
    <property type="entry name" value="WWE_dom_sf"/>
</dbReference>
<feature type="domain" description="WWE" evidence="10">
    <location>
        <begin position="366"/>
        <end position="448"/>
    </location>
</feature>
<dbReference type="GO" id="GO:0006139">
    <property type="term" value="P:nucleobase-containing compound metabolic process"/>
    <property type="evidence" value="ECO:0007669"/>
    <property type="project" value="InterPro"/>
</dbReference>
<evidence type="ECO:0000256" key="7">
    <source>
        <dbReference type="ARBA" id="ARBA00023242"/>
    </source>
</evidence>
<dbReference type="InterPro" id="IPR004170">
    <property type="entry name" value="WWE_dom"/>
</dbReference>
<evidence type="ECO:0000256" key="4">
    <source>
        <dbReference type="ARBA" id="ARBA00022801"/>
    </source>
</evidence>
<dbReference type="AlphaFoldDB" id="A0A0S4IQD0"/>
<dbReference type="InterPro" id="IPR002562">
    <property type="entry name" value="3'-5'_exonuclease_dom"/>
</dbReference>
<dbReference type="InterPro" id="IPR051132">
    <property type="entry name" value="3-5_Exonuclease_domain"/>
</dbReference>
<evidence type="ECO:0000256" key="2">
    <source>
        <dbReference type="ARBA" id="ARBA00022722"/>
    </source>
</evidence>
<keyword evidence="3" id="KW-0479">Metal-binding</keyword>
<evidence type="ECO:0000256" key="9">
    <source>
        <dbReference type="ARBA" id="ARBA00042761"/>
    </source>
</evidence>